<dbReference type="EMBL" id="JHEG02000048">
    <property type="protein sequence ID" value="KIE10414.1"/>
    <property type="molecule type" value="Genomic_DNA"/>
</dbReference>
<sequence>MYYVNTIIIKYNFKQNIGFCIGDFQEINDLGRWDRRPRPFLIIGRLEAPQYKLFGRFFDLE</sequence>
<name>A0A0C1QXY8_9CYAN</name>
<proteinExistence type="predicted"/>
<protein>
    <submittedName>
        <fullName evidence="1">Uncharacterized protein</fullName>
    </submittedName>
</protein>
<reference evidence="1" key="1">
    <citation type="journal article" date="2015" name="Genome Announc.">
        <title>Draft Genome Sequence of Tolypothrix boutellei Strain VB521301.</title>
        <authorList>
            <person name="Chandrababunaidu M.M."/>
            <person name="Singh D."/>
            <person name="Sen D."/>
            <person name="Bhan S."/>
            <person name="Das S."/>
            <person name="Gupta A."/>
            <person name="Adhikary S.P."/>
            <person name="Tripathy S."/>
        </authorList>
    </citation>
    <scope>NUCLEOTIDE SEQUENCE</scope>
    <source>
        <strain evidence="1">VB521301</strain>
    </source>
</reference>
<evidence type="ECO:0000313" key="1">
    <source>
        <dbReference type="EMBL" id="KIE10414.1"/>
    </source>
</evidence>
<organism evidence="1">
    <name type="scientific">Tolypothrix bouteillei VB521301</name>
    <dbReference type="NCBI Taxonomy" id="1479485"/>
    <lineage>
        <taxon>Bacteria</taxon>
        <taxon>Bacillati</taxon>
        <taxon>Cyanobacteriota</taxon>
        <taxon>Cyanophyceae</taxon>
        <taxon>Nostocales</taxon>
        <taxon>Tolypothrichaceae</taxon>
        <taxon>Tolypothrix</taxon>
    </lineage>
</organism>
<comment type="caution">
    <text evidence="1">The sequence shown here is derived from an EMBL/GenBank/DDBJ whole genome shotgun (WGS) entry which is preliminary data.</text>
</comment>
<dbReference type="AlphaFoldDB" id="A0A0C1QXY8"/>
<gene>
    <name evidence="1" type="ORF">DA73_0217800</name>
</gene>
<feature type="non-terminal residue" evidence="1">
    <location>
        <position position="61"/>
    </location>
</feature>
<accession>A0A0C1QXY8</accession>